<comment type="similarity">
    <text evidence="6">Belongs to the BCD1 family.</text>
</comment>
<dbReference type="OMA" id="YWRVEWL"/>
<dbReference type="Pfam" id="PF04438">
    <property type="entry name" value="zf-HIT"/>
    <property type="match status" value="1"/>
</dbReference>
<dbReference type="GO" id="GO:0000492">
    <property type="term" value="P:box C/D snoRNP assembly"/>
    <property type="evidence" value="ECO:0007669"/>
    <property type="project" value="TreeGrafter"/>
</dbReference>
<dbReference type="EMBL" id="CR382138">
    <property type="protein sequence ID" value="CAG89796.2"/>
    <property type="molecule type" value="Genomic_DNA"/>
</dbReference>
<dbReference type="InParanoid" id="Q6BK82"/>
<evidence type="ECO:0000256" key="7">
    <source>
        <dbReference type="PROSITE-ProRule" id="PRU00453"/>
    </source>
</evidence>
<dbReference type="GO" id="GO:0005634">
    <property type="term" value="C:nucleus"/>
    <property type="evidence" value="ECO:0007669"/>
    <property type="project" value="TreeGrafter"/>
</dbReference>
<dbReference type="VEuPathDB" id="FungiDB:DEHA2F24090g"/>
<keyword evidence="2" id="KW-0479">Metal-binding</keyword>
<dbReference type="Pfam" id="PF25790">
    <property type="entry name" value="BCD1"/>
    <property type="match status" value="1"/>
</dbReference>
<dbReference type="SUPFAM" id="SSF144232">
    <property type="entry name" value="HIT/MYND zinc finger-like"/>
    <property type="match status" value="1"/>
</dbReference>
<keyword evidence="1" id="KW-0597">Phosphoprotein</keyword>
<dbReference type="InterPro" id="IPR007529">
    <property type="entry name" value="Znf_HIT"/>
</dbReference>
<evidence type="ECO:0000256" key="8">
    <source>
        <dbReference type="SAM" id="MobiDB-lite"/>
    </source>
</evidence>
<dbReference type="FunCoup" id="Q6BK82">
    <property type="interactions" value="122"/>
</dbReference>
<dbReference type="PROSITE" id="PS51083">
    <property type="entry name" value="ZF_HIT"/>
    <property type="match status" value="1"/>
</dbReference>
<dbReference type="GO" id="GO:0070761">
    <property type="term" value="C:pre-snoRNP complex"/>
    <property type="evidence" value="ECO:0007669"/>
    <property type="project" value="TreeGrafter"/>
</dbReference>
<organism evidence="10 11">
    <name type="scientific">Debaryomyces hansenii (strain ATCC 36239 / CBS 767 / BCRC 21394 / JCM 1990 / NBRC 0083 / IGC 2968)</name>
    <name type="common">Yeast</name>
    <name type="synonym">Torulaspora hansenii</name>
    <dbReference type="NCBI Taxonomy" id="284592"/>
    <lineage>
        <taxon>Eukaryota</taxon>
        <taxon>Fungi</taxon>
        <taxon>Dikarya</taxon>
        <taxon>Ascomycota</taxon>
        <taxon>Saccharomycotina</taxon>
        <taxon>Pichiomycetes</taxon>
        <taxon>Debaryomycetaceae</taxon>
        <taxon>Debaryomyces</taxon>
    </lineage>
</organism>
<feature type="region of interest" description="Disordered" evidence="8">
    <location>
        <begin position="292"/>
        <end position="369"/>
    </location>
</feature>
<dbReference type="AlphaFoldDB" id="Q6BK82"/>
<dbReference type="HOGENOM" id="CLU_025524_0_0_1"/>
<dbReference type="Proteomes" id="UP000000599">
    <property type="component" value="Chromosome F"/>
</dbReference>
<dbReference type="OrthoDB" id="272357at2759"/>
<keyword evidence="3 7" id="KW-0863">Zinc-finger</keyword>
<accession>Q6BK82</accession>
<dbReference type="PANTHER" id="PTHR13483">
    <property type="entry name" value="BOX C_D SNORNA PROTEIN 1-RELATED"/>
    <property type="match status" value="1"/>
</dbReference>
<keyword evidence="11" id="KW-1185">Reference proteome</keyword>
<comment type="function">
    <text evidence="5">Required for box C/D snoRNAs accumulation involved in snoRNA processing, snoRNA transport to the nucleolus and ribosome biogenesis.</text>
</comment>
<evidence type="ECO:0000256" key="6">
    <source>
        <dbReference type="ARBA" id="ARBA00049654"/>
    </source>
</evidence>
<evidence type="ECO:0000256" key="4">
    <source>
        <dbReference type="ARBA" id="ARBA00022833"/>
    </source>
</evidence>
<dbReference type="STRING" id="284592.Q6BK82"/>
<dbReference type="CDD" id="cd23023">
    <property type="entry name" value="zf-HIT_BCD1"/>
    <property type="match status" value="1"/>
</dbReference>
<dbReference type="RefSeq" id="XP_461389.2">
    <property type="nucleotide sequence ID" value="XM_461389.1"/>
</dbReference>
<reference evidence="10 11" key="1">
    <citation type="journal article" date="2004" name="Nature">
        <title>Genome evolution in yeasts.</title>
        <authorList>
            <consortium name="Genolevures"/>
            <person name="Dujon B."/>
            <person name="Sherman D."/>
            <person name="Fischer G."/>
            <person name="Durrens P."/>
            <person name="Casaregola S."/>
            <person name="Lafontaine I."/>
            <person name="de Montigny J."/>
            <person name="Marck C."/>
            <person name="Neuveglise C."/>
            <person name="Talla E."/>
            <person name="Goffard N."/>
            <person name="Frangeul L."/>
            <person name="Aigle M."/>
            <person name="Anthouard V."/>
            <person name="Babour A."/>
            <person name="Barbe V."/>
            <person name="Barnay S."/>
            <person name="Blanchin S."/>
            <person name="Beckerich J.M."/>
            <person name="Beyne E."/>
            <person name="Bleykasten C."/>
            <person name="Boisrame A."/>
            <person name="Boyer J."/>
            <person name="Cattolico L."/>
            <person name="Confanioleri F."/>
            <person name="de Daruvar A."/>
            <person name="Despons L."/>
            <person name="Fabre E."/>
            <person name="Fairhead C."/>
            <person name="Ferry-Dumazet H."/>
            <person name="Groppi A."/>
            <person name="Hantraye F."/>
            <person name="Hennequin C."/>
            <person name="Jauniaux N."/>
            <person name="Joyet P."/>
            <person name="Kachouri R."/>
            <person name="Kerrest A."/>
            <person name="Koszul R."/>
            <person name="Lemaire M."/>
            <person name="Lesur I."/>
            <person name="Ma L."/>
            <person name="Muller H."/>
            <person name="Nicaud J.M."/>
            <person name="Nikolski M."/>
            <person name="Oztas S."/>
            <person name="Ozier-Kalogeropoulos O."/>
            <person name="Pellenz S."/>
            <person name="Potier S."/>
            <person name="Richard G.F."/>
            <person name="Straub M.L."/>
            <person name="Suleau A."/>
            <person name="Swennene D."/>
            <person name="Tekaia F."/>
            <person name="Wesolowski-Louvel M."/>
            <person name="Westhof E."/>
            <person name="Wirth B."/>
            <person name="Zeniou-Meyer M."/>
            <person name="Zivanovic I."/>
            <person name="Bolotin-Fukuhara M."/>
            <person name="Thierry A."/>
            <person name="Bouchier C."/>
            <person name="Caudron B."/>
            <person name="Scarpelli C."/>
            <person name="Gaillardin C."/>
            <person name="Weissenbach J."/>
            <person name="Wincker P."/>
            <person name="Souciet J.L."/>
        </authorList>
    </citation>
    <scope>NUCLEOTIDE SEQUENCE [LARGE SCALE GENOMIC DNA]</scope>
    <source>
        <strain evidence="11">ATCC 36239 / CBS 767 / BCRC 21394 / JCM 1990 / NBRC 0083 / IGC 2968</strain>
    </source>
</reference>
<dbReference type="GO" id="GO:0048254">
    <property type="term" value="P:snoRNA localization"/>
    <property type="evidence" value="ECO:0007669"/>
    <property type="project" value="TreeGrafter"/>
</dbReference>
<gene>
    <name evidence="10" type="ordered locus">DEHA2F24090g</name>
</gene>
<evidence type="ECO:0000313" key="11">
    <source>
        <dbReference type="Proteomes" id="UP000000599"/>
    </source>
</evidence>
<keyword evidence="4" id="KW-0862">Zinc</keyword>
<feature type="compositionally biased region" description="Acidic residues" evidence="8">
    <location>
        <begin position="303"/>
        <end position="325"/>
    </location>
</feature>
<dbReference type="PANTHER" id="PTHR13483:SF3">
    <property type="entry name" value="BOX C_D SNORNA PROTEIN 1"/>
    <property type="match status" value="1"/>
</dbReference>
<dbReference type="InterPro" id="IPR051639">
    <property type="entry name" value="BCD1"/>
</dbReference>
<evidence type="ECO:0000256" key="5">
    <source>
        <dbReference type="ARBA" id="ARBA00049598"/>
    </source>
</evidence>
<evidence type="ECO:0000256" key="1">
    <source>
        <dbReference type="ARBA" id="ARBA00022553"/>
    </source>
</evidence>
<proteinExistence type="inferred from homology"/>
<evidence type="ECO:0000313" key="10">
    <source>
        <dbReference type="EMBL" id="CAG89796.2"/>
    </source>
</evidence>
<evidence type="ECO:0000256" key="2">
    <source>
        <dbReference type="ARBA" id="ARBA00022723"/>
    </source>
</evidence>
<dbReference type="Gene3D" id="3.30.60.190">
    <property type="match status" value="1"/>
</dbReference>
<dbReference type="GO" id="GO:0000463">
    <property type="term" value="P:maturation of LSU-rRNA from tricistronic rRNA transcript (SSU-rRNA, 5.8S rRNA, LSU-rRNA)"/>
    <property type="evidence" value="ECO:0007669"/>
    <property type="project" value="TreeGrafter"/>
</dbReference>
<feature type="compositionally biased region" description="Acidic residues" evidence="8">
    <location>
        <begin position="332"/>
        <end position="341"/>
    </location>
</feature>
<evidence type="ECO:0000256" key="3">
    <source>
        <dbReference type="ARBA" id="ARBA00022771"/>
    </source>
</evidence>
<dbReference type="GO" id="GO:0008270">
    <property type="term" value="F:zinc ion binding"/>
    <property type="evidence" value="ECO:0007669"/>
    <property type="project" value="UniProtKB-UniRule"/>
</dbReference>
<name>Q6BK82_DEBHA</name>
<sequence>MVSENLVCSICHLNEHKYTCPACGVKTCSINCVKRHKRQTECSGLVDQSKFVPKKILSQDESHINRDYNFLMNVGRQIHVGKGDIKSSAKNVFKRQFGGGNQNKNKRFKGNNVDSQEAVDTRIECVKKAFLQEPTTVIKRNNTMIIQLPPGMSRATSNKTGYDKKVGSFIWTVEWVVIDDAGKEKDRFISYRLKEHLLLRDAVPMNILSNAVSVNGEGDSARNIDKEQLHFYLANVVGNDNTKDSILHLNEADSISDALTNKIVLEYPTIYITFNAETWKNRIIKEEDAYNYAKPESSSESGSSDDSDSDDSSDSDSDSDSESDSDEKNTDNETDSDEAPEESSSKPLKVTFDAEAPTQNAPEANKSEE</sequence>
<dbReference type="InterPro" id="IPR057721">
    <property type="entry name" value="BCD1_alpha/beta"/>
</dbReference>
<feature type="domain" description="HIT-type" evidence="9">
    <location>
        <begin position="8"/>
        <end position="42"/>
    </location>
</feature>
<dbReference type="GeneID" id="2903164"/>
<protein>
    <submittedName>
        <fullName evidence="10">DEHA2F24090p</fullName>
    </submittedName>
</protein>
<dbReference type="KEGG" id="dha:DEHA2F24090g"/>
<evidence type="ECO:0000259" key="9">
    <source>
        <dbReference type="PROSITE" id="PS51083"/>
    </source>
</evidence>
<dbReference type="eggNOG" id="KOG2858">
    <property type="taxonomic scope" value="Eukaryota"/>
</dbReference>